<dbReference type="STRING" id="52694.ACWI_03290"/>
<protein>
    <submittedName>
        <fullName evidence="1">Uncharacterized protein</fullName>
    </submittedName>
</protein>
<evidence type="ECO:0000313" key="2">
    <source>
        <dbReference type="Proteomes" id="UP000176244"/>
    </source>
</evidence>
<name>A0A1F2PKY6_9FIRM</name>
<evidence type="ECO:0000313" key="1">
    <source>
        <dbReference type="EMBL" id="OFV72079.1"/>
    </source>
</evidence>
<proteinExistence type="predicted"/>
<comment type="caution">
    <text evidence="1">The sequence shown here is derived from an EMBL/GenBank/DDBJ whole genome shotgun (WGS) entry which is preliminary data.</text>
</comment>
<dbReference type="Proteomes" id="UP000176244">
    <property type="component" value="Unassembled WGS sequence"/>
</dbReference>
<dbReference type="EMBL" id="LKEU01000012">
    <property type="protein sequence ID" value="OFV72079.1"/>
    <property type="molecule type" value="Genomic_DNA"/>
</dbReference>
<reference evidence="1 2" key="1">
    <citation type="submission" date="2015-09" db="EMBL/GenBank/DDBJ databases">
        <title>Genome sequence of Acetobacterium wieringae DSM 1911.</title>
        <authorList>
            <person name="Poehlein A."/>
            <person name="Bengelsdorf F.R."/>
            <person name="Schiel-Bengelsdorf B."/>
            <person name="Duerre P."/>
            <person name="Daniel R."/>
        </authorList>
    </citation>
    <scope>NUCLEOTIDE SEQUENCE [LARGE SCALE GENOMIC DNA]</scope>
    <source>
        <strain evidence="1 2">DSM 1911</strain>
    </source>
</reference>
<organism evidence="1 2">
    <name type="scientific">Acetobacterium wieringae</name>
    <dbReference type="NCBI Taxonomy" id="52694"/>
    <lineage>
        <taxon>Bacteria</taxon>
        <taxon>Bacillati</taxon>
        <taxon>Bacillota</taxon>
        <taxon>Clostridia</taxon>
        <taxon>Eubacteriales</taxon>
        <taxon>Eubacteriaceae</taxon>
        <taxon>Acetobacterium</taxon>
    </lineage>
</organism>
<gene>
    <name evidence="1" type="ORF">ACWI_03290</name>
</gene>
<dbReference type="AlphaFoldDB" id="A0A1F2PKY6"/>
<sequence length="125" mass="14656">MNDDCKFCTEETEDRQTGIRNGDFKIEIWKNTSQDLDNEYYLNVQHLNQNIYEEDFKIAYCPICGRKLNERNRSEDYEGLTTGASTINEIREKNGLDPLIVENAYKKIIIAQEYRFGKEGENSVE</sequence>
<accession>A0A1F2PKY6</accession>